<sequence>MELYAILSVKYTEIEQDEYERIILLFEKFRFMGYTKNKLVI</sequence>
<accession>A5Z5V5</accession>
<dbReference type="AlphaFoldDB" id="A5Z5V5"/>
<comment type="caution">
    <text evidence="1">The sequence shown here is derived from an EMBL/GenBank/DDBJ whole genome shotgun (WGS) entry which is preliminary data.</text>
</comment>
<dbReference type="EMBL" id="AAVL02000031">
    <property type="protein sequence ID" value="EDM51780.1"/>
    <property type="molecule type" value="Genomic_DNA"/>
</dbReference>
<organism evidence="1 2">
    <name type="scientific">Eubacterium ventriosum ATCC 27560</name>
    <dbReference type="NCBI Taxonomy" id="411463"/>
    <lineage>
        <taxon>Bacteria</taxon>
        <taxon>Bacillati</taxon>
        <taxon>Bacillota</taxon>
        <taxon>Clostridia</taxon>
        <taxon>Eubacteriales</taxon>
        <taxon>Eubacteriaceae</taxon>
        <taxon>Eubacterium</taxon>
    </lineage>
</organism>
<protein>
    <submittedName>
        <fullName evidence="1">Uncharacterized protein</fullName>
    </submittedName>
</protein>
<evidence type="ECO:0000313" key="2">
    <source>
        <dbReference type="Proteomes" id="UP000006000"/>
    </source>
</evidence>
<name>A5Z5V5_9FIRM</name>
<dbReference type="HOGENOM" id="CLU_3270275_0_0_9"/>
<reference evidence="1 2" key="1">
    <citation type="submission" date="2007-03" db="EMBL/GenBank/DDBJ databases">
        <authorList>
            <person name="Fulton L."/>
            <person name="Clifton S."/>
            <person name="Fulton B."/>
            <person name="Xu J."/>
            <person name="Minx P."/>
            <person name="Pepin K.H."/>
            <person name="Johnson M."/>
            <person name="Thiruvilangam P."/>
            <person name="Bhonagiri V."/>
            <person name="Nash W.E."/>
            <person name="Mardis E.R."/>
            <person name="Wilson R.K."/>
        </authorList>
    </citation>
    <scope>NUCLEOTIDE SEQUENCE [LARGE SCALE GENOMIC DNA]</scope>
    <source>
        <strain evidence="1 2">ATCC 27560</strain>
    </source>
</reference>
<reference evidence="1 2" key="2">
    <citation type="submission" date="2007-04" db="EMBL/GenBank/DDBJ databases">
        <title>Draft genome sequence of Eubacterium ventriosum (ATCC 27560).</title>
        <authorList>
            <person name="Sudarsanam P."/>
            <person name="Ley R."/>
            <person name="Guruge J."/>
            <person name="Turnbaugh P.J."/>
            <person name="Mahowald M."/>
            <person name="Liep D."/>
            <person name="Gordon J."/>
        </authorList>
    </citation>
    <scope>NUCLEOTIDE SEQUENCE [LARGE SCALE GENOMIC DNA]</scope>
    <source>
        <strain evidence="1 2">ATCC 27560</strain>
    </source>
</reference>
<gene>
    <name evidence="1" type="ORF">EUBVEN_01087</name>
</gene>
<proteinExistence type="predicted"/>
<evidence type="ECO:0000313" key="1">
    <source>
        <dbReference type="EMBL" id="EDM51780.1"/>
    </source>
</evidence>
<dbReference type="Proteomes" id="UP000006000">
    <property type="component" value="Unassembled WGS sequence"/>
</dbReference>